<dbReference type="PANTHER" id="PTHR46888:SF1">
    <property type="entry name" value="RIBONUCLEASE H"/>
    <property type="match status" value="1"/>
</dbReference>
<keyword evidence="2" id="KW-0808">Transferase</keyword>
<evidence type="ECO:0000313" key="2">
    <source>
        <dbReference type="EMBL" id="GFO41199.1"/>
    </source>
</evidence>
<comment type="caution">
    <text evidence="2">The sequence shown here is derived from an EMBL/GenBank/DDBJ whole genome shotgun (WGS) entry which is preliminary data.</text>
</comment>
<dbReference type="PANTHER" id="PTHR46888">
    <property type="entry name" value="ZINC KNUCKLE DOMAINCONTAINING PROTEIN-RELATED"/>
    <property type="match status" value="1"/>
</dbReference>
<feature type="region of interest" description="Disordered" evidence="1">
    <location>
        <begin position="292"/>
        <end position="341"/>
    </location>
</feature>
<dbReference type="InterPro" id="IPR038269">
    <property type="entry name" value="SCAN_sf"/>
</dbReference>
<dbReference type="SUPFAM" id="SSF47353">
    <property type="entry name" value="Retrovirus capsid dimerization domain-like"/>
    <property type="match status" value="1"/>
</dbReference>
<keyword evidence="2" id="KW-0548">Nucleotidyltransferase</keyword>
<accession>A0AAV4DAD6</accession>
<keyword evidence="2" id="KW-0695">RNA-directed DNA polymerase</keyword>
<proteinExistence type="predicted"/>
<evidence type="ECO:0000313" key="3">
    <source>
        <dbReference type="Proteomes" id="UP000735302"/>
    </source>
</evidence>
<sequence>MSELTARLVKLGRDLGLERPELRAFVKEERDREEKREAQETQEKKEAQERQKKKEAQERQEKKEEQERKDKLELEKLKLQAEIENAKSLHSKKDSCTSDWIAKIPRMNPFSEAKGDTMDAFLFRFEMLVKAHNWPEDKKFLALSNLLTGESLKVLVQTLSVEQQTYACLKQALLKKFLCTAADYNVKFRTAVPTNTEDADAFISRLETVFDKWLELSNIEKGHFEGLRDLILRDQIYASLHKELVMFLKERSPISVKEVRNLADKYRTVHPAKPIAKEFEIVANVGVTKESKNNQEQFNRTSTRDKWQQNSNQQSRHVAQTGNRGIMHNRTRDFRAGTTAP</sequence>
<keyword evidence="3" id="KW-1185">Reference proteome</keyword>
<dbReference type="Gene3D" id="1.10.4020.10">
    <property type="entry name" value="DNA breaking-rejoining enzymes"/>
    <property type="match status" value="1"/>
</dbReference>
<evidence type="ECO:0000256" key="1">
    <source>
        <dbReference type="SAM" id="MobiDB-lite"/>
    </source>
</evidence>
<dbReference type="Proteomes" id="UP000735302">
    <property type="component" value="Unassembled WGS sequence"/>
</dbReference>
<name>A0AAV4DAD6_9GAST</name>
<gene>
    <name evidence="2" type="ORF">PoB_006770400</name>
</gene>
<reference evidence="2 3" key="1">
    <citation type="journal article" date="2021" name="Elife">
        <title>Chloroplast acquisition without the gene transfer in kleptoplastic sea slugs, Plakobranchus ocellatus.</title>
        <authorList>
            <person name="Maeda T."/>
            <person name="Takahashi S."/>
            <person name="Yoshida T."/>
            <person name="Shimamura S."/>
            <person name="Takaki Y."/>
            <person name="Nagai Y."/>
            <person name="Toyoda A."/>
            <person name="Suzuki Y."/>
            <person name="Arimoto A."/>
            <person name="Ishii H."/>
            <person name="Satoh N."/>
            <person name="Nishiyama T."/>
            <person name="Hasebe M."/>
            <person name="Maruyama T."/>
            <person name="Minagawa J."/>
            <person name="Obokata J."/>
            <person name="Shigenobu S."/>
        </authorList>
    </citation>
    <scope>NUCLEOTIDE SEQUENCE [LARGE SCALE GENOMIC DNA]</scope>
</reference>
<dbReference type="GO" id="GO:0003964">
    <property type="term" value="F:RNA-directed DNA polymerase activity"/>
    <property type="evidence" value="ECO:0007669"/>
    <property type="project" value="UniProtKB-KW"/>
</dbReference>
<feature type="region of interest" description="Disordered" evidence="1">
    <location>
        <begin position="26"/>
        <end position="69"/>
    </location>
</feature>
<dbReference type="AlphaFoldDB" id="A0AAV4DAD6"/>
<organism evidence="2 3">
    <name type="scientific">Plakobranchus ocellatus</name>
    <dbReference type="NCBI Taxonomy" id="259542"/>
    <lineage>
        <taxon>Eukaryota</taxon>
        <taxon>Metazoa</taxon>
        <taxon>Spiralia</taxon>
        <taxon>Lophotrochozoa</taxon>
        <taxon>Mollusca</taxon>
        <taxon>Gastropoda</taxon>
        <taxon>Heterobranchia</taxon>
        <taxon>Euthyneura</taxon>
        <taxon>Panpulmonata</taxon>
        <taxon>Sacoglossa</taxon>
        <taxon>Placobranchoidea</taxon>
        <taxon>Plakobranchidae</taxon>
        <taxon>Plakobranchus</taxon>
    </lineage>
</organism>
<dbReference type="EMBL" id="BLXT01007673">
    <property type="protein sequence ID" value="GFO41199.1"/>
    <property type="molecule type" value="Genomic_DNA"/>
</dbReference>
<feature type="compositionally biased region" description="Polar residues" evidence="1">
    <location>
        <begin position="308"/>
        <end position="323"/>
    </location>
</feature>
<protein>
    <submittedName>
        <fullName evidence="2">Reverse transcriptase</fullName>
    </submittedName>
</protein>